<gene>
    <name evidence="2" type="ORF">V9T40_000648</name>
</gene>
<reference evidence="2 3" key="1">
    <citation type="submission" date="2024-03" db="EMBL/GenBank/DDBJ databases">
        <title>Adaptation during the transition from Ophiocordyceps entomopathogen to insect associate is accompanied by gene loss and intensified selection.</title>
        <authorList>
            <person name="Ward C.M."/>
            <person name="Onetto C.A."/>
            <person name="Borneman A.R."/>
        </authorList>
    </citation>
    <scope>NUCLEOTIDE SEQUENCE [LARGE SCALE GENOMIC DNA]</scope>
    <source>
        <strain evidence="2">AWRI1</strain>
        <tissue evidence="2">Single Adult Female</tissue>
    </source>
</reference>
<accession>A0AAN9Y0N4</accession>
<feature type="compositionally biased region" description="Low complexity" evidence="1">
    <location>
        <begin position="83"/>
        <end position="93"/>
    </location>
</feature>
<sequence>MMGQSIYIGFPAAAYAAYATNRGAYSGYPSFGLPYHPAVDLTNGQMTPNNNNPMLTQALSVMSNYQAVAAQGFAPPTSPHQATTRAGYTTTNTSPGPLTEIYNSSNAENVANYVQAASPQPSGFPPIGVSRAPISYNPVCC</sequence>
<comment type="caution">
    <text evidence="2">The sequence shown here is derived from an EMBL/GenBank/DDBJ whole genome shotgun (WGS) entry which is preliminary data.</text>
</comment>
<keyword evidence="3" id="KW-1185">Reference proteome</keyword>
<dbReference type="AlphaFoldDB" id="A0AAN9Y0N4"/>
<evidence type="ECO:0000256" key="1">
    <source>
        <dbReference type="SAM" id="MobiDB-lite"/>
    </source>
</evidence>
<evidence type="ECO:0000313" key="2">
    <source>
        <dbReference type="EMBL" id="KAK7580019.1"/>
    </source>
</evidence>
<evidence type="ECO:0000313" key="3">
    <source>
        <dbReference type="Proteomes" id="UP001367676"/>
    </source>
</evidence>
<proteinExistence type="predicted"/>
<organism evidence="2 3">
    <name type="scientific">Parthenolecanium corni</name>
    <dbReference type="NCBI Taxonomy" id="536013"/>
    <lineage>
        <taxon>Eukaryota</taxon>
        <taxon>Metazoa</taxon>
        <taxon>Ecdysozoa</taxon>
        <taxon>Arthropoda</taxon>
        <taxon>Hexapoda</taxon>
        <taxon>Insecta</taxon>
        <taxon>Pterygota</taxon>
        <taxon>Neoptera</taxon>
        <taxon>Paraneoptera</taxon>
        <taxon>Hemiptera</taxon>
        <taxon>Sternorrhyncha</taxon>
        <taxon>Coccoidea</taxon>
        <taxon>Coccidae</taxon>
        <taxon>Parthenolecanium</taxon>
    </lineage>
</organism>
<protein>
    <submittedName>
        <fullName evidence="2">Uncharacterized protein</fullName>
    </submittedName>
</protein>
<name>A0AAN9Y0N4_9HEMI</name>
<feature type="region of interest" description="Disordered" evidence="1">
    <location>
        <begin position="74"/>
        <end position="95"/>
    </location>
</feature>
<dbReference type="EMBL" id="JBBCAQ010000034">
    <property type="protein sequence ID" value="KAK7580019.1"/>
    <property type="molecule type" value="Genomic_DNA"/>
</dbReference>
<dbReference type="Proteomes" id="UP001367676">
    <property type="component" value="Unassembled WGS sequence"/>
</dbReference>